<dbReference type="InterPro" id="IPR037126">
    <property type="entry name" value="PdaC/RsiV-like_sf"/>
</dbReference>
<dbReference type="Pfam" id="PF13739">
    <property type="entry name" value="PdaC"/>
    <property type="match status" value="1"/>
</dbReference>
<accession>A0ABU7REQ1</accession>
<keyword evidence="4" id="KW-1185">Reference proteome</keyword>
<dbReference type="InterPro" id="IPR025303">
    <property type="entry name" value="PdaC"/>
</dbReference>
<feature type="domain" description="DUF3298" evidence="1">
    <location>
        <begin position="307"/>
        <end position="382"/>
    </location>
</feature>
<dbReference type="Gene3D" id="3.90.640.20">
    <property type="entry name" value="Heat-shock cognate protein, ATPase"/>
    <property type="match status" value="1"/>
</dbReference>
<feature type="domain" description="Deacetylase PdaC" evidence="2">
    <location>
        <begin position="220"/>
        <end position="286"/>
    </location>
</feature>
<dbReference type="Gene3D" id="3.30.565.40">
    <property type="entry name" value="Fervidobacterium nodosum Rt17-B1 like"/>
    <property type="match status" value="1"/>
</dbReference>
<dbReference type="EMBL" id="JAZGLY010000002">
    <property type="protein sequence ID" value="MEE6186463.1"/>
    <property type="molecule type" value="Genomic_DNA"/>
</dbReference>
<protein>
    <submittedName>
        <fullName evidence="3">DUF3298 domain-containing protein</fullName>
    </submittedName>
</protein>
<evidence type="ECO:0000313" key="3">
    <source>
        <dbReference type="EMBL" id="MEE6186463.1"/>
    </source>
</evidence>
<dbReference type="Proteomes" id="UP001357452">
    <property type="component" value="Unassembled WGS sequence"/>
</dbReference>
<comment type="caution">
    <text evidence="3">The sequence shown here is derived from an EMBL/GenBank/DDBJ whole genome shotgun (WGS) entry which is preliminary data.</text>
</comment>
<dbReference type="Pfam" id="PF11738">
    <property type="entry name" value="DUF3298"/>
    <property type="match status" value="1"/>
</dbReference>
<dbReference type="PROSITE" id="PS51257">
    <property type="entry name" value="PROKAR_LIPOPROTEIN"/>
    <property type="match status" value="1"/>
</dbReference>
<dbReference type="InterPro" id="IPR021729">
    <property type="entry name" value="DUF3298"/>
</dbReference>
<sequence length="398" mass="45264">MFTRLLLFAAVIFGFISCKNQDTKTKEDATATNPTDTTTVITEEDNLSAKFFYRTLEGTIAGKPVVMHLLKHNDMVDANYYYTDYGTPIFLYKDWDEEGADSLYLIENTDNGNGLSPKIALYLAENEITGIWKSGDNKTTYPIKLRESQTDGTLRIRALSYSDSAAYLKFPKDTPILKSTITVVMATDNDPSATWFNNELKKILDNGDKKYASLNLPQTAQAIVNDLKNNYSKDVDSSLVGVTVDDNMPHYFLNREYITTSNVVHNNNGYIILNVYNYSYTGGAHGDYATTMYCFDIKNQKKLQLSDIMKVDSVAIQNLLDKYYRKRYHLRPRTSLDQSLFVKHLAPNDNFYFGPKGLGFIYNPYEIAPYAAGEINVWIPFSELATYLNPEFKERMGL</sequence>
<evidence type="ECO:0000313" key="4">
    <source>
        <dbReference type="Proteomes" id="UP001357452"/>
    </source>
</evidence>
<organism evidence="3 4">
    <name type="scientific">Niabella digestorum</name>
    <dbReference type="NCBI Taxonomy" id="3117701"/>
    <lineage>
        <taxon>Bacteria</taxon>
        <taxon>Pseudomonadati</taxon>
        <taxon>Bacteroidota</taxon>
        <taxon>Chitinophagia</taxon>
        <taxon>Chitinophagales</taxon>
        <taxon>Chitinophagaceae</taxon>
        <taxon>Niabella</taxon>
    </lineage>
</organism>
<reference evidence="3 4" key="1">
    <citation type="submission" date="2024-01" db="EMBL/GenBank/DDBJ databases">
        <title>Niabella digestum sp. nov., isolated from waste digestion system.</title>
        <authorList>
            <person name="Zhang L."/>
        </authorList>
    </citation>
    <scope>NUCLEOTIDE SEQUENCE [LARGE SCALE GENOMIC DNA]</scope>
    <source>
        <strain evidence="3 4">A18</strain>
    </source>
</reference>
<proteinExistence type="predicted"/>
<name>A0ABU7REQ1_9BACT</name>
<dbReference type="RefSeq" id="WP_330973872.1">
    <property type="nucleotide sequence ID" value="NZ_JAZGLY010000002.1"/>
</dbReference>
<evidence type="ECO:0000259" key="1">
    <source>
        <dbReference type="Pfam" id="PF11738"/>
    </source>
</evidence>
<evidence type="ECO:0000259" key="2">
    <source>
        <dbReference type="Pfam" id="PF13739"/>
    </source>
</evidence>
<gene>
    <name evidence="3" type="ORF">V2H41_04175</name>
</gene>